<dbReference type="Pfam" id="PF13401">
    <property type="entry name" value="AAA_22"/>
    <property type="match status" value="1"/>
</dbReference>
<dbReference type="Proteomes" id="UP001595955">
    <property type="component" value="Unassembled WGS sequence"/>
</dbReference>
<dbReference type="InterPro" id="IPR027417">
    <property type="entry name" value="P-loop_NTPase"/>
</dbReference>
<dbReference type="SUPFAM" id="SSF52540">
    <property type="entry name" value="P-loop containing nucleoside triphosphate hydrolases"/>
    <property type="match status" value="1"/>
</dbReference>
<sequence>MDADPPLVRGDATLPRAVVAVPTVAGLDRPRLRAALDPVRTRRIGLLVGAPGTGKTTLAAQWAATLDIPAAWCRLQAGAAVPGRLVQWLWQAVAPWLDGPVDEPPADVSELVLRLETRRDALLLVVDDLHTIAGTTAEADLEQVLVLAPPALRVLVASRQMPPFNLARSELPPPVVVTGDDLRFRTWEVERLFRHIHHAPIAPGDVAALARYTQGWAAALQLFHLSTLGAHPAERRRAIHALAGRSRYAQDYLSAQVLAGLPRETRDFLRRTCVFDILTADRCDALLGTDDAQRTLHELERRQALTTSADGGESFSYHEVLRRHLETALREELGPARSRAWYQRAALVLEEEGAVAEALRARCRAEDWEGVQRLLGEFGGRILGVGGAGGDNRWAAMLPAWLTESDPWCRLAEARRLLADGQLDAADAASRQAEAQFTDPAARALCQDVRRSVATWRGGPPPPRPRWGDLLRAATRHDPLAAARAAHESPDPRAVMTEGLALVLAGDQLNGRRVLARAAAESPEVPQAALAAELVLVTLSGLARGPEHGSGPFDRVQVEADHLGMTWLARLAHGLALAIGGHRARAEVAAVVADLERRGDRWAAALVEATGVLAALRSGRAEPDALEALVCRSRELDAGVLEAWARAIGALEGAILGLPDAEATARAAEAAARGAGVPGASAFAYAALAATSPRNRTELLTLARSTAGAIGLGCRPWAWVPSTTVWSQEDTGPPSPTAPTPGAPTMELTCFGGFHLVVDARVVTLAAVRPRARAALKFLAVHAGRPVHREILADALWGDLHPDAAMHNLQVSLSSLRQALEPGVPGRHSRLIVRDGEAYTLTLPPGARCDVVDFEQALADTARADRAGDAPAAAAALHRAVAAYRGDLFPEEGPAEWVVGFRERFRSRAAEAAATLAERELARGDTAAAVAAAQRSTEIDEYRDDAWRVLIAALRRAGEPAAAQRAIRSYGRVLSALGIADPGLTPARGTPPRPVRREPRASPRTPRGS</sequence>
<dbReference type="InterPro" id="IPR001867">
    <property type="entry name" value="OmpR/PhoB-type_DNA-bd"/>
</dbReference>
<dbReference type="SMART" id="SM00862">
    <property type="entry name" value="Trans_reg_C"/>
    <property type="match status" value="1"/>
</dbReference>
<comment type="similarity">
    <text evidence="1">Belongs to the AfsR/DnrI/RedD regulatory family.</text>
</comment>
<evidence type="ECO:0000256" key="2">
    <source>
        <dbReference type="ARBA" id="ARBA00023015"/>
    </source>
</evidence>
<dbReference type="PANTHER" id="PTHR35807:SF1">
    <property type="entry name" value="TRANSCRIPTIONAL REGULATOR REDD"/>
    <property type="match status" value="1"/>
</dbReference>
<dbReference type="Gene3D" id="1.10.10.10">
    <property type="entry name" value="Winged helix-like DNA-binding domain superfamily/Winged helix DNA-binding domain"/>
    <property type="match status" value="1"/>
</dbReference>
<evidence type="ECO:0000256" key="5">
    <source>
        <dbReference type="PROSITE-ProRule" id="PRU01091"/>
    </source>
</evidence>
<protein>
    <submittedName>
        <fullName evidence="8">BTAD domain-containing putative transcriptional regulator</fullName>
    </submittedName>
</protein>
<name>A0ABV9DAX8_9MICO</name>
<dbReference type="InterPro" id="IPR011990">
    <property type="entry name" value="TPR-like_helical_dom_sf"/>
</dbReference>
<evidence type="ECO:0000313" key="9">
    <source>
        <dbReference type="Proteomes" id="UP001595955"/>
    </source>
</evidence>
<dbReference type="InterPro" id="IPR059106">
    <property type="entry name" value="WHD_MalT"/>
</dbReference>
<reference evidence="9" key="1">
    <citation type="journal article" date="2019" name="Int. J. Syst. Evol. Microbiol.">
        <title>The Global Catalogue of Microorganisms (GCM) 10K type strain sequencing project: providing services to taxonomists for standard genome sequencing and annotation.</title>
        <authorList>
            <consortium name="The Broad Institute Genomics Platform"/>
            <consortium name="The Broad Institute Genome Sequencing Center for Infectious Disease"/>
            <person name="Wu L."/>
            <person name="Ma J."/>
        </authorList>
    </citation>
    <scope>NUCLEOTIDE SEQUENCE [LARGE SCALE GENOMIC DNA]</scope>
    <source>
        <strain evidence="9">JCM 3369</strain>
    </source>
</reference>
<dbReference type="InterPro" id="IPR005158">
    <property type="entry name" value="BTAD"/>
</dbReference>
<gene>
    <name evidence="8" type="ORF">ACFO3F_09755</name>
</gene>
<evidence type="ECO:0000256" key="1">
    <source>
        <dbReference type="ARBA" id="ARBA00005820"/>
    </source>
</evidence>
<accession>A0ABV9DAX8</accession>
<evidence type="ECO:0000259" key="7">
    <source>
        <dbReference type="PROSITE" id="PS51755"/>
    </source>
</evidence>
<keyword evidence="9" id="KW-1185">Reference proteome</keyword>
<evidence type="ECO:0000256" key="4">
    <source>
        <dbReference type="ARBA" id="ARBA00023163"/>
    </source>
</evidence>
<dbReference type="SUPFAM" id="SSF48452">
    <property type="entry name" value="TPR-like"/>
    <property type="match status" value="1"/>
</dbReference>
<organism evidence="8 9">
    <name type="scientific">Georgenia faecalis</name>
    <dbReference type="NCBI Taxonomy" id="2483799"/>
    <lineage>
        <taxon>Bacteria</taxon>
        <taxon>Bacillati</taxon>
        <taxon>Actinomycetota</taxon>
        <taxon>Actinomycetes</taxon>
        <taxon>Micrococcales</taxon>
        <taxon>Bogoriellaceae</taxon>
        <taxon>Georgenia</taxon>
    </lineage>
</organism>
<comment type="caution">
    <text evidence="8">The sequence shown here is derived from an EMBL/GenBank/DDBJ whole genome shotgun (WGS) entry which is preliminary data.</text>
</comment>
<dbReference type="PANTHER" id="PTHR35807">
    <property type="entry name" value="TRANSCRIPTIONAL REGULATOR REDD-RELATED"/>
    <property type="match status" value="1"/>
</dbReference>
<dbReference type="InterPro" id="IPR051677">
    <property type="entry name" value="AfsR-DnrI-RedD_regulator"/>
</dbReference>
<dbReference type="InterPro" id="IPR049945">
    <property type="entry name" value="AAA_22"/>
</dbReference>
<evidence type="ECO:0000256" key="3">
    <source>
        <dbReference type="ARBA" id="ARBA00023125"/>
    </source>
</evidence>
<keyword evidence="2" id="KW-0805">Transcription regulation</keyword>
<feature type="domain" description="OmpR/PhoB-type" evidence="7">
    <location>
        <begin position="735"/>
        <end position="843"/>
    </location>
</feature>
<dbReference type="InterPro" id="IPR016032">
    <property type="entry name" value="Sig_transdc_resp-reg_C-effctor"/>
</dbReference>
<dbReference type="Gene3D" id="3.40.50.300">
    <property type="entry name" value="P-loop containing nucleotide triphosphate hydrolases"/>
    <property type="match status" value="1"/>
</dbReference>
<dbReference type="Pfam" id="PF00486">
    <property type="entry name" value="Trans_reg_C"/>
    <property type="match status" value="1"/>
</dbReference>
<feature type="region of interest" description="Disordered" evidence="6">
    <location>
        <begin position="981"/>
        <end position="1009"/>
    </location>
</feature>
<evidence type="ECO:0000313" key="8">
    <source>
        <dbReference type="EMBL" id="MFC4555531.1"/>
    </source>
</evidence>
<evidence type="ECO:0000256" key="6">
    <source>
        <dbReference type="SAM" id="MobiDB-lite"/>
    </source>
</evidence>
<dbReference type="EMBL" id="JBHSGF010000006">
    <property type="protein sequence ID" value="MFC4555531.1"/>
    <property type="molecule type" value="Genomic_DNA"/>
</dbReference>
<dbReference type="Pfam" id="PF25873">
    <property type="entry name" value="WHD_MalT"/>
    <property type="match status" value="1"/>
</dbReference>
<dbReference type="PROSITE" id="PS51755">
    <property type="entry name" value="OMPR_PHOB"/>
    <property type="match status" value="1"/>
</dbReference>
<dbReference type="InterPro" id="IPR036388">
    <property type="entry name" value="WH-like_DNA-bd_sf"/>
</dbReference>
<keyword evidence="4" id="KW-0804">Transcription</keyword>
<dbReference type="Gene3D" id="1.25.40.10">
    <property type="entry name" value="Tetratricopeptide repeat domain"/>
    <property type="match status" value="1"/>
</dbReference>
<dbReference type="SUPFAM" id="SSF46894">
    <property type="entry name" value="C-terminal effector domain of the bipartite response regulators"/>
    <property type="match status" value="1"/>
</dbReference>
<dbReference type="Pfam" id="PF03704">
    <property type="entry name" value="BTAD"/>
    <property type="match status" value="1"/>
</dbReference>
<feature type="DNA-binding region" description="OmpR/PhoB-type" evidence="5">
    <location>
        <begin position="735"/>
        <end position="843"/>
    </location>
</feature>
<proteinExistence type="inferred from homology"/>
<dbReference type="RefSeq" id="WP_122823600.1">
    <property type="nucleotide sequence ID" value="NZ_CP033325.1"/>
</dbReference>
<keyword evidence="3 5" id="KW-0238">DNA-binding</keyword>
<dbReference type="SMART" id="SM01043">
    <property type="entry name" value="BTAD"/>
    <property type="match status" value="1"/>
</dbReference>